<dbReference type="RefSeq" id="WP_157291749.1">
    <property type="nucleotide sequence ID" value="NZ_WQRF01000013.1"/>
</dbReference>
<feature type="compositionally biased region" description="Basic and acidic residues" evidence="1">
    <location>
        <begin position="102"/>
        <end position="118"/>
    </location>
</feature>
<comment type="caution">
    <text evidence="2">The sequence shown here is derived from an EMBL/GenBank/DDBJ whole genome shotgun (WGS) entry which is preliminary data.</text>
</comment>
<feature type="region of interest" description="Disordered" evidence="1">
    <location>
        <begin position="92"/>
        <end position="123"/>
    </location>
</feature>
<reference evidence="2 3" key="1">
    <citation type="submission" date="2019-12" db="EMBL/GenBank/DDBJ databases">
        <title>Devosia maris sp. nov., isolated from the deep seawater.</title>
        <authorList>
            <person name="Liu Y."/>
        </authorList>
    </citation>
    <scope>NUCLEOTIDE SEQUENCE [LARGE SCALE GENOMIC DNA]</scope>
    <source>
        <strain evidence="2 3">L53-10-65</strain>
    </source>
</reference>
<keyword evidence="3" id="KW-1185">Reference proteome</keyword>
<evidence type="ECO:0000313" key="3">
    <source>
        <dbReference type="Proteomes" id="UP000438106"/>
    </source>
</evidence>
<evidence type="ECO:0000313" key="2">
    <source>
        <dbReference type="EMBL" id="MVT00982.1"/>
    </source>
</evidence>
<evidence type="ECO:0000256" key="1">
    <source>
        <dbReference type="SAM" id="MobiDB-lite"/>
    </source>
</evidence>
<protein>
    <submittedName>
        <fullName evidence="2">Uncharacterized protein</fullName>
    </submittedName>
</protein>
<organism evidence="2 3">
    <name type="scientific">Devosia marina</name>
    <dbReference type="NCBI Taxonomy" id="2683198"/>
    <lineage>
        <taxon>Bacteria</taxon>
        <taxon>Pseudomonadati</taxon>
        <taxon>Pseudomonadota</taxon>
        <taxon>Alphaproteobacteria</taxon>
        <taxon>Hyphomicrobiales</taxon>
        <taxon>Devosiaceae</taxon>
        <taxon>Devosia</taxon>
    </lineage>
</organism>
<name>A0A7X3FUP4_9HYPH</name>
<dbReference type="EMBL" id="WQRF01000013">
    <property type="protein sequence ID" value="MVT00982.1"/>
    <property type="molecule type" value="Genomic_DNA"/>
</dbReference>
<accession>A0A7X3FUP4</accession>
<gene>
    <name evidence="2" type="ORF">GO014_18345</name>
</gene>
<dbReference type="Proteomes" id="UP000438106">
    <property type="component" value="Unassembled WGS sequence"/>
</dbReference>
<proteinExistence type="predicted"/>
<dbReference type="AlphaFoldDB" id="A0A7X3FUP4"/>
<sequence length="165" mass="18445">MELIRACEREGLASGGSQQGFRWSFGAEPDGALYTQDHAAGPIRREVDQDDSLDTRMMGHIMGMIGGVVDIRADITMDVAVRFHGFDNGPNDMRMRCRSHDRRGEQRGKDQGDERRQPSDWPYPHGSKFAPVWLMRAKDEVRHLGAASFAYEGGCSMAEGRCLGR</sequence>